<dbReference type="EMBL" id="CAJNOK010014544">
    <property type="protein sequence ID" value="CAF1207047.1"/>
    <property type="molecule type" value="Genomic_DNA"/>
</dbReference>
<dbReference type="Proteomes" id="UP000677228">
    <property type="component" value="Unassembled WGS sequence"/>
</dbReference>
<dbReference type="SMART" id="SM00115">
    <property type="entry name" value="CASc"/>
    <property type="match status" value="1"/>
</dbReference>
<evidence type="ECO:0000313" key="6">
    <source>
        <dbReference type="EMBL" id="CAF1358906.1"/>
    </source>
</evidence>
<dbReference type="SUPFAM" id="SSF52129">
    <property type="entry name" value="Caspase-like"/>
    <property type="match status" value="1"/>
</dbReference>
<evidence type="ECO:0000313" key="9">
    <source>
        <dbReference type="Proteomes" id="UP000663829"/>
    </source>
</evidence>
<comment type="similarity">
    <text evidence="1 2">Belongs to the peptidase C14A family.</text>
</comment>
<dbReference type="Gene3D" id="3.40.50.1460">
    <property type="match status" value="1"/>
</dbReference>
<reference evidence="6" key="1">
    <citation type="submission" date="2021-02" db="EMBL/GenBank/DDBJ databases">
        <authorList>
            <person name="Nowell W R."/>
        </authorList>
    </citation>
    <scope>NUCLEOTIDE SEQUENCE</scope>
</reference>
<dbReference type="PROSITE" id="PS50207">
    <property type="entry name" value="CASPASE_P10"/>
    <property type="match status" value="1"/>
</dbReference>
<evidence type="ECO:0000256" key="1">
    <source>
        <dbReference type="ARBA" id="ARBA00010134"/>
    </source>
</evidence>
<name>A0A815I0H5_9BILA</name>
<dbReference type="InterPro" id="IPR052039">
    <property type="entry name" value="Caspase-related_regulators"/>
</dbReference>
<dbReference type="InterPro" id="IPR002138">
    <property type="entry name" value="Pept_C14_p10"/>
</dbReference>
<dbReference type="Pfam" id="PF00656">
    <property type="entry name" value="Peptidase_C14"/>
    <property type="match status" value="1"/>
</dbReference>
<evidence type="ECO:0000313" key="5">
    <source>
        <dbReference type="EMBL" id="CAF1207047.1"/>
    </source>
</evidence>
<feature type="domain" description="Caspase family p20" evidence="4">
    <location>
        <begin position="234"/>
        <end position="360"/>
    </location>
</feature>
<dbReference type="Proteomes" id="UP000682733">
    <property type="component" value="Unassembled WGS sequence"/>
</dbReference>
<evidence type="ECO:0008006" key="10">
    <source>
        <dbReference type="Google" id="ProtNLM"/>
    </source>
</evidence>
<dbReference type="EMBL" id="CAJNOQ010015308">
    <property type="protein sequence ID" value="CAF1358906.1"/>
    <property type="molecule type" value="Genomic_DNA"/>
</dbReference>
<protein>
    <recommendedName>
        <fullName evidence="10">Caspase-8</fullName>
    </recommendedName>
</protein>
<proteinExistence type="inferred from homology"/>
<dbReference type="InterPro" id="IPR001309">
    <property type="entry name" value="Pept_C14_p20"/>
</dbReference>
<evidence type="ECO:0000259" key="3">
    <source>
        <dbReference type="PROSITE" id="PS50207"/>
    </source>
</evidence>
<dbReference type="GO" id="GO:0004197">
    <property type="term" value="F:cysteine-type endopeptidase activity"/>
    <property type="evidence" value="ECO:0007669"/>
    <property type="project" value="InterPro"/>
</dbReference>
<dbReference type="PRINTS" id="PR00376">
    <property type="entry name" value="IL1BCENZYME"/>
</dbReference>
<dbReference type="InterPro" id="IPR015917">
    <property type="entry name" value="Pept_C14A"/>
</dbReference>
<evidence type="ECO:0000259" key="4">
    <source>
        <dbReference type="PROSITE" id="PS50208"/>
    </source>
</evidence>
<dbReference type="AlphaFoldDB" id="A0A815I0H5"/>
<sequence>MSLDASVLRDCIDALNKWDYDNVREGSMYYSDLIKSQQLLSDRSRIIFETYLQDSQLRPILSPALLRVIILVVCHFKRTYLCQNEDKFFPSYIPQLPSDTHIFNIQQEIKNAYYFLLAAIHIELNSSMVNKIRFYYRMKYDEKATLLTLYETMFAQEPCLTAEQFFRRLEDCYYLKTYLCKIYSIIEGFNHFIKKYQNFLVQYDYERISLSENRVEHVKETSSVKTCTNAPLCGLCVIINISNINSIEYATPIRSGSDKDRQILKSIFSEMNFPTIICKTDCTKDGLERVLDDVRHNSIYSEYDCLVIALMSHGMRNILLTADGEVICIRDLVQSFNDDKKTIWKQKPRLFFVQACRSPAEGTVVIHKTCNIVYDDLSPNVLVAFSCGVEQSSKRAGAIGSIYVQILCIMIYLYGYRYPIHKILDFISSYLRHADKTLKDNAVDQKLWFAQQPQYINRLNENLYLSPHSLVERVRDSKEFNHLELRRPLQGLYHHVKQNLFDEMINCDMMLTTSPDDSRLHCSNDSFLSENSMSF</sequence>
<dbReference type="Proteomes" id="UP000663829">
    <property type="component" value="Unassembled WGS sequence"/>
</dbReference>
<accession>A0A815I0H5</accession>
<evidence type="ECO:0000313" key="8">
    <source>
        <dbReference type="EMBL" id="CAF4235627.1"/>
    </source>
</evidence>
<comment type="caution">
    <text evidence="6">The sequence shown here is derived from an EMBL/GenBank/DDBJ whole genome shotgun (WGS) entry which is preliminary data.</text>
</comment>
<keyword evidence="9" id="KW-1185">Reference proteome</keyword>
<dbReference type="PANTHER" id="PTHR22576">
    <property type="entry name" value="MUCOSA ASSOCIATED LYMPHOID TISSUE LYMPHOMA TRANSLOCATION PROTEIN 1/PARACASPASE"/>
    <property type="match status" value="1"/>
</dbReference>
<gene>
    <name evidence="6" type="ORF">GPM918_LOCUS31280</name>
    <name evidence="5" type="ORF">OVA965_LOCUS24264</name>
    <name evidence="8" type="ORF">SRO942_LOCUS31918</name>
    <name evidence="7" type="ORF">TMI583_LOCUS24983</name>
</gene>
<dbReference type="PROSITE" id="PS50208">
    <property type="entry name" value="CASPASE_P20"/>
    <property type="match status" value="1"/>
</dbReference>
<dbReference type="GO" id="GO:0006508">
    <property type="term" value="P:proteolysis"/>
    <property type="evidence" value="ECO:0007669"/>
    <property type="project" value="InterPro"/>
</dbReference>
<feature type="domain" description="Caspase family p10" evidence="3">
    <location>
        <begin position="380"/>
        <end position="467"/>
    </location>
</feature>
<organism evidence="6 9">
    <name type="scientific">Didymodactylos carnosus</name>
    <dbReference type="NCBI Taxonomy" id="1234261"/>
    <lineage>
        <taxon>Eukaryota</taxon>
        <taxon>Metazoa</taxon>
        <taxon>Spiralia</taxon>
        <taxon>Gnathifera</taxon>
        <taxon>Rotifera</taxon>
        <taxon>Eurotatoria</taxon>
        <taxon>Bdelloidea</taxon>
        <taxon>Philodinida</taxon>
        <taxon>Philodinidae</taxon>
        <taxon>Didymodactylos</taxon>
    </lineage>
</organism>
<dbReference type="OrthoDB" id="6114029at2759"/>
<evidence type="ECO:0000256" key="2">
    <source>
        <dbReference type="RuleBase" id="RU003971"/>
    </source>
</evidence>
<dbReference type="InterPro" id="IPR011600">
    <property type="entry name" value="Pept_C14_caspase"/>
</dbReference>
<evidence type="ECO:0000313" key="7">
    <source>
        <dbReference type="EMBL" id="CAF4016267.1"/>
    </source>
</evidence>
<dbReference type="EMBL" id="CAJOBA010036076">
    <property type="protein sequence ID" value="CAF4016267.1"/>
    <property type="molecule type" value="Genomic_DNA"/>
</dbReference>
<dbReference type="Proteomes" id="UP000681722">
    <property type="component" value="Unassembled WGS sequence"/>
</dbReference>
<dbReference type="PANTHER" id="PTHR22576:SF41">
    <property type="entry name" value="CASPASE 14, APOPTOSIS-RELATED CYSTEINE PEPTIDASE"/>
    <property type="match status" value="1"/>
</dbReference>
<dbReference type="EMBL" id="CAJOBC010068861">
    <property type="protein sequence ID" value="CAF4235627.1"/>
    <property type="molecule type" value="Genomic_DNA"/>
</dbReference>
<dbReference type="InterPro" id="IPR029030">
    <property type="entry name" value="Caspase-like_dom_sf"/>
</dbReference>